<evidence type="ECO:0000313" key="2">
    <source>
        <dbReference type="EMBL" id="SDI21886.1"/>
    </source>
</evidence>
<name>A0A1G8ISK1_9MICC</name>
<dbReference type="InterPro" id="IPR038670">
    <property type="entry name" value="HslJ-like_sf"/>
</dbReference>
<dbReference type="PROSITE" id="PS51257">
    <property type="entry name" value="PROKAR_LIPOPROTEIN"/>
    <property type="match status" value="1"/>
</dbReference>
<evidence type="ECO:0000259" key="1">
    <source>
        <dbReference type="Pfam" id="PF03724"/>
    </source>
</evidence>
<gene>
    <name evidence="2" type="ORF">SAMN05216555_101341</name>
</gene>
<keyword evidence="3" id="KW-1185">Reference proteome</keyword>
<dbReference type="Gene3D" id="2.40.128.270">
    <property type="match status" value="1"/>
</dbReference>
<accession>A0A1G8ISK1</accession>
<dbReference type="Pfam" id="PF03724">
    <property type="entry name" value="META"/>
    <property type="match status" value="1"/>
</dbReference>
<sequence length="193" mass="20380">MNVRTRLSRHAVPVLLVALSGTVAACGNAPGAPDPGGRGTTSPTQMSPTAPDEAPSAIPTRTTPVPGPVCKGSPLGCRIYRSTGGRDGTGELAWLKSKPLEVSMYYVNETWTVGVKTPCNGLGVEVKTEAGKWIPGNIIATAMGCPGPESGYENWTHELFKQPVTWKLDGTKLVLHNSHGTVELRDAGRNPHM</sequence>
<dbReference type="EMBL" id="FNEI01000001">
    <property type="protein sequence ID" value="SDI21886.1"/>
    <property type="molecule type" value="Genomic_DNA"/>
</dbReference>
<organism evidence="2 3">
    <name type="scientific">Arthrobacter cupressi</name>
    <dbReference type="NCBI Taxonomy" id="1045773"/>
    <lineage>
        <taxon>Bacteria</taxon>
        <taxon>Bacillati</taxon>
        <taxon>Actinomycetota</taxon>
        <taxon>Actinomycetes</taxon>
        <taxon>Micrococcales</taxon>
        <taxon>Micrococcaceae</taxon>
        <taxon>Arthrobacter</taxon>
    </lineage>
</organism>
<evidence type="ECO:0000313" key="3">
    <source>
        <dbReference type="Proteomes" id="UP000182130"/>
    </source>
</evidence>
<dbReference type="Proteomes" id="UP000182130">
    <property type="component" value="Unassembled WGS sequence"/>
</dbReference>
<dbReference type="OrthoDB" id="4943141at2"/>
<reference evidence="3" key="1">
    <citation type="submission" date="2016-10" db="EMBL/GenBank/DDBJ databases">
        <authorList>
            <person name="Varghese N."/>
            <person name="Submissions S."/>
        </authorList>
    </citation>
    <scope>NUCLEOTIDE SEQUENCE [LARGE SCALE GENOMIC DNA]</scope>
    <source>
        <strain evidence="3">CGMCC 1.10783</strain>
    </source>
</reference>
<dbReference type="STRING" id="1045773.SAMN05216555_101341"/>
<dbReference type="AlphaFoldDB" id="A0A1G8ISK1"/>
<proteinExistence type="predicted"/>
<protein>
    <submittedName>
        <fullName evidence="2">META domain-containing protein</fullName>
    </submittedName>
</protein>
<dbReference type="InterPro" id="IPR005184">
    <property type="entry name" value="DUF306_Meta_HslJ"/>
</dbReference>
<dbReference type="RefSeq" id="WP_084110679.1">
    <property type="nucleotide sequence ID" value="NZ_FNEI01000001.1"/>
</dbReference>
<feature type="domain" description="DUF306" evidence="1">
    <location>
        <begin position="112"/>
        <end position="183"/>
    </location>
</feature>